<reference evidence="8" key="1">
    <citation type="journal article" date="2014" name="Int. J. Syst. Evol. Microbiol.">
        <title>Complete genome sequence of Corynebacterium casei LMG S-19264T (=DSM 44701T), isolated from a smear-ripened cheese.</title>
        <authorList>
            <consortium name="US DOE Joint Genome Institute (JGI-PGF)"/>
            <person name="Walter F."/>
            <person name="Albersmeier A."/>
            <person name="Kalinowski J."/>
            <person name="Ruckert C."/>
        </authorList>
    </citation>
    <scope>NUCLEOTIDE SEQUENCE</scope>
    <source>
        <strain evidence="8">JCM 12580</strain>
    </source>
</reference>
<gene>
    <name evidence="8" type="ORF">GCM10007063_04470</name>
</gene>
<dbReference type="InterPro" id="IPR045063">
    <property type="entry name" value="Dynamin_N"/>
</dbReference>
<dbReference type="CDD" id="cd09912">
    <property type="entry name" value="DLP_2"/>
    <property type="match status" value="2"/>
</dbReference>
<comment type="caution">
    <text evidence="8">The sequence shown here is derived from an EMBL/GenBank/DDBJ whole genome shotgun (WGS) entry which is preliminary data.</text>
</comment>
<dbReference type="GO" id="GO:0005525">
    <property type="term" value="F:GTP binding"/>
    <property type="evidence" value="ECO:0007669"/>
    <property type="project" value="UniProtKB-KW"/>
</dbReference>
<evidence type="ECO:0000313" key="8">
    <source>
        <dbReference type="EMBL" id="GGJ85054.1"/>
    </source>
</evidence>
<evidence type="ECO:0000256" key="2">
    <source>
        <dbReference type="ARBA" id="ARBA00022741"/>
    </source>
</evidence>
<evidence type="ECO:0000259" key="7">
    <source>
        <dbReference type="Pfam" id="PF00350"/>
    </source>
</evidence>
<dbReference type="GO" id="GO:0016020">
    <property type="term" value="C:membrane"/>
    <property type="evidence" value="ECO:0007669"/>
    <property type="project" value="UniProtKB-SubCell"/>
</dbReference>
<feature type="domain" description="Dynamin N-terminal" evidence="7">
    <location>
        <begin position="624"/>
        <end position="848"/>
    </location>
</feature>
<dbReference type="AlphaFoldDB" id="A0A917UU11"/>
<keyword evidence="5" id="KW-0472">Membrane</keyword>
<dbReference type="RefSeq" id="WP_188631435.1">
    <property type="nucleotide sequence ID" value="NZ_BMNQ01000003.1"/>
</dbReference>
<dbReference type="Proteomes" id="UP000658382">
    <property type="component" value="Unassembled WGS sequence"/>
</dbReference>
<keyword evidence="4" id="KW-0342">GTP-binding</keyword>
<dbReference type="Pfam" id="PF00350">
    <property type="entry name" value="Dynamin_N"/>
    <property type="match status" value="2"/>
</dbReference>
<feature type="domain" description="Dynamin N-terminal" evidence="7">
    <location>
        <begin position="48"/>
        <end position="202"/>
    </location>
</feature>
<dbReference type="PANTHER" id="PTHR10465:SF0">
    <property type="entry name" value="SARCALUMENIN"/>
    <property type="match status" value="1"/>
</dbReference>
<sequence>MITTDNQTQITQQHLAALYQAMSENGDMKSADKLLQIYEKWNNQETMISFTGHFSAGKSSMINSLLGKSILPKSPIPTSANIVKITSGKGLARVYTDRGTTIEYEEPYDIDLIKEYAKNKGDIKEIEISTKEAILPDGCMIIDTPGIDAADDADRLITESSLHLVDVLFYVMDYNHVQSEVNLRFLKKVQNYRIPVYMIVNQIDKHNEQELAFEDFVEKIKQTFDQWSIHPEAIYYTSLSKASIPHNQLDSIKMKLWYMLGTQREDLIHIKRSVDQVIQEHKDYLREFFENQTAERELTDGDNLTDISGRLDELQTEIDHLNGLPDQIEKDYRDELNITLKNAYLMPAKLRETAQLFLESQQSDFKVGLLGSKKKTVEERKEREKAFLKGLQQNIETSVQWRLRDKLLNLLHQYGIYNQALTQHIQNISITYDSDSLKALIKPGATVNSNYVLHYTDDISHDIKQSYKQKAMQFIGSIRDEISQNTANELEAMETEYSELEQIKTQQEMQERLKHKWQEKVHKIDAALTDPNPDAYVFELMEDYLTANQIAVTEAEAIPIPETNKHTIAERTKQSTDKSVYPDQDILADLEKTMDTISDMPGFESIIDDLKRKYNRLNKRTYTIALFGAFSAGKSSLANALIGEYILPSAPNPTTAVINRIHPVTKPHPHGTVIVKMKNEKTLVKELTALIDQFSPKASHLDELLEWITKHHIHQSDQLKKTHQAYLKNMLKGYYDNKSAIGQKQTIQLADFAAYVTDETIACFLESVDLYYDCSLTRNGITLVDTPGADSINARHTNVAFDYIKYADAILYVTYYNHAFSRADKDFLMQLGRVKDTFHLDKMFFIMNASDLAEDKSELQMVQQYIKEQLTVLGIRFPRLFAVSSKQSIMEKQADKVLNDQMADFEAAFTQFIHHELAAITLYSAVRDIQRAKQAVEQYLDSLQMNASEKEQARTDLMEKQTSLIKLVDDIDSGLYEQKISQKLEKQLYYVLERLSIRFHDLFKETFNPATITGSGKEAKQQLENSLWNLLDYAGYELLQELRAVSLRIESFIYDLKREVHLDYTSRSGAIDNGFLLPDFEQSELSTPDYDQAFVNLNPHTFDKELKHFSGTKAFFAKNEKEHMKESLFDRLYPFADDYIAENHKKMRASYTLQWNDMIDTMKHFIICHAKSYIDSQLYMIGDQSMDIGTLRKKHEQLNFILTGYEGMKVT</sequence>
<evidence type="ECO:0000256" key="4">
    <source>
        <dbReference type="ARBA" id="ARBA00023134"/>
    </source>
</evidence>
<evidence type="ECO:0000256" key="6">
    <source>
        <dbReference type="SAM" id="Coils"/>
    </source>
</evidence>
<keyword evidence="6" id="KW-0175">Coiled coil</keyword>
<evidence type="ECO:0000256" key="3">
    <source>
        <dbReference type="ARBA" id="ARBA00022801"/>
    </source>
</evidence>
<protein>
    <submittedName>
        <fullName evidence="8">GTPase</fullName>
    </submittedName>
</protein>
<dbReference type="EMBL" id="BMNQ01000003">
    <property type="protein sequence ID" value="GGJ85054.1"/>
    <property type="molecule type" value="Genomic_DNA"/>
</dbReference>
<feature type="coiled-coil region" evidence="6">
    <location>
        <begin position="483"/>
        <end position="510"/>
    </location>
</feature>
<evidence type="ECO:0000256" key="1">
    <source>
        <dbReference type="ARBA" id="ARBA00004370"/>
    </source>
</evidence>
<accession>A0A917UU11</accession>
<dbReference type="GO" id="GO:0003924">
    <property type="term" value="F:GTPase activity"/>
    <property type="evidence" value="ECO:0007669"/>
    <property type="project" value="InterPro"/>
</dbReference>
<dbReference type="InterPro" id="IPR027094">
    <property type="entry name" value="Mitofusin_fam"/>
</dbReference>
<dbReference type="InterPro" id="IPR027417">
    <property type="entry name" value="P-loop_NTPase"/>
</dbReference>
<name>A0A917UU11_9BACI</name>
<evidence type="ECO:0000256" key="5">
    <source>
        <dbReference type="ARBA" id="ARBA00023136"/>
    </source>
</evidence>
<keyword evidence="3" id="KW-0378">Hydrolase</keyword>
<proteinExistence type="predicted"/>
<dbReference type="SUPFAM" id="SSF52540">
    <property type="entry name" value="P-loop containing nucleoside triphosphate hydrolases"/>
    <property type="match status" value="2"/>
</dbReference>
<comment type="subcellular location">
    <subcellularLocation>
        <location evidence="1">Membrane</location>
    </subcellularLocation>
</comment>
<dbReference type="Gene3D" id="3.40.50.300">
    <property type="entry name" value="P-loop containing nucleotide triphosphate hydrolases"/>
    <property type="match status" value="2"/>
</dbReference>
<reference evidence="8" key="2">
    <citation type="submission" date="2020-09" db="EMBL/GenBank/DDBJ databases">
        <authorList>
            <person name="Sun Q."/>
            <person name="Ohkuma M."/>
        </authorList>
    </citation>
    <scope>NUCLEOTIDE SEQUENCE</scope>
    <source>
        <strain evidence="8">JCM 12580</strain>
    </source>
</reference>
<evidence type="ECO:0000313" key="9">
    <source>
        <dbReference type="Proteomes" id="UP000658382"/>
    </source>
</evidence>
<keyword evidence="2" id="KW-0547">Nucleotide-binding</keyword>
<organism evidence="8 9">
    <name type="scientific">Lentibacillus kapialis</name>
    <dbReference type="NCBI Taxonomy" id="340214"/>
    <lineage>
        <taxon>Bacteria</taxon>
        <taxon>Bacillati</taxon>
        <taxon>Bacillota</taxon>
        <taxon>Bacilli</taxon>
        <taxon>Bacillales</taxon>
        <taxon>Bacillaceae</taxon>
        <taxon>Lentibacillus</taxon>
    </lineage>
</organism>
<dbReference type="PANTHER" id="PTHR10465">
    <property type="entry name" value="TRANSMEMBRANE GTPASE FZO1"/>
    <property type="match status" value="1"/>
</dbReference>
<keyword evidence="9" id="KW-1185">Reference proteome</keyword>